<name>A0A2I1M313_9BIFI</name>
<dbReference type="Pfam" id="PF01569">
    <property type="entry name" value="PAP2"/>
    <property type="match status" value="1"/>
</dbReference>
<feature type="transmembrane region" description="Helical" evidence="2">
    <location>
        <begin position="345"/>
        <end position="367"/>
    </location>
</feature>
<feature type="transmembrane region" description="Helical" evidence="2">
    <location>
        <begin position="379"/>
        <end position="403"/>
    </location>
</feature>
<feature type="transmembrane region" description="Helical" evidence="2">
    <location>
        <begin position="216"/>
        <end position="233"/>
    </location>
</feature>
<organism evidence="4 5">
    <name type="scientific">Alloscardovia omnicolens</name>
    <dbReference type="NCBI Taxonomy" id="419015"/>
    <lineage>
        <taxon>Bacteria</taxon>
        <taxon>Bacillati</taxon>
        <taxon>Actinomycetota</taxon>
        <taxon>Actinomycetes</taxon>
        <taxon>Bifidobacteriales</taxon>
        <taxon>Bifidobacteriaceae</taxon>
        <taxon>Alloscardovia</taxon>
    </lineage>
</organism>
<evidence type="ECO:0000313" key="4">
    <source>
        <dbReference type="EMBL" id="PKZ14525.1"/>
    </source>
</evidence>
<feature type="domain" description="Phosphatidic acid phosphatase type 2/haloperoxidase" evidence="3">
    <location>
        <begin position="229"/>
        <end position="325"/>
    </location>
</feature>
<evidence type="ECO:0000256" key="2">
    <source>
        <dbReference type="SAM" id="Phobius"/>
    </source>
</evidence>
<feature type="transmembrane region" description="Helical" evidence="2">
    <location>
        <begin position="279"/>
        <end position="300"/>
    </location>
</feature>
<keyword evidence="2" id="KW-1133">Transmembrane helix</keyword>
<dbReference type="CDD" id="cd01610">
    <property type="entry name" value="PAP2_like"/>
    <property type="match status" value="1"/>
</dbReference>
<evidence type="ECO:0000259" key="3">
    <source>
        <dbReference type="Pfam" id="PF01569"/>
    </source>
</evidence>
<comment type="caution">
    <text evidence="4">The sequence shown here is derived from an EMBL/GenBank/DDBJ whole genome shotgun (WGS) entry which is preliminary data.</text>
</comment>
<dbReference type="InterPro" id="IPR000326">
    <property type="entry name" value="PAP2/HPO"/>
</dbReference>
<sequence length="426" mass="45789">MSFSTILYIVCSYSVLIFRSSCAHRSNRVLCTHMADEMNNQNAEHQGAGETVNPTMAIPAPPSQVSQQKNEILMPSHREESNNSNEQSSNASDDKALNTKASTEATAKSAANISSRDRGSDEYLATHPRVSAVVSSIVFAVLGLVASAAVFYAGVWTLPGQRFDSWMWSDMSRLFPSIESLAPSLFTDSRWIIVASVVMIALALLVAVVRKRFYTFALTVVFIIAAFVSSYGLKRVLPRPVLDAYIPDPANSAPSGHTALATIASVCLVLCVPRVLRAICAVWAVIFTTSVGIMVIYDNWHRPTDSIMAILLVVSLGLLAMAFTRASGMDEVGTRKSSVSIQITASVLIVAGACAIGYGSYVLAQIYPVVQYRPDALSLYGVYATIALIAGFSSFMFGLLLAMRQATAAPLTRFGLLGKPPAPPRA</sequence>
<evidence type="ECO:0000256" key="1">
    <source>
        <dbReference type="SAM" id="MobiDB-lite"/>
    </source>
</evidence>
<protein>
    <submittedName>
        <fullName evidence="4">Phosphatase PAP2 family protein</fullName>
    </submittedName>
</protein>
<dbReference type="SUPFAM" id="SSF48317">
    <property type="entry name" value="Acid phosphatase/Vanadium-dependent haloperoxidase"/>
    <property type="match status" value="1"/>
</dbReference>
<gene>
    <name evidence="4" type="ORF">CYJ32_07245</name>
</gene>
<dbReference type="InterPro" id="IPR036938">
    <property type="entry name" value="PAP2/HPO_sf"/>
</dbReference>
<reference evidence="4 5" key="1">
    <citation type="submission" date="2017-12" db="EMBL/GenBank/DDBJ databases">
        <title>Phylogenetic diversity of female urinary microbiome.</title>
        <authorList>
            <person name="Thomas-White K."/>
            <person name="Wolfe A.J."/>
        </authorList>
    </citation>
    <scope>NUCLEOTIDE SEQUENCE [LARGE SCALE GENOMIC DNA]</scope>
    <source>
        <strain evidence="4 5">UMB0064</strain>
    </source>
</reference>
<feature type="transmembrane region" description="Helical" evidence="2">
    <location>
        <begin position="306"/>
        <end position="324"/>
    </location>
</feature>
<feature type="region of interest" description="Disordered" evidence="1">
    <location>
        <begin position="45"/>
        <end position="114"/>
    </location>
</feature>
<feature type="compositionally biased region" description="Low complexity" evidence="1">
    <location>
        <begin position="99"/>
        <end position="111"/>
    </location>
</feature>
<dbReference type="Gene3D" id="1.20.144.10">
    <property type="entry name" value="Phosphatidic acid phosphatase type 2/haloperoxidase"/>
    <property type="match status" value="1"/>
</dbReference>
<feature type="transmembrane region" description="Helical" evidence="2">
    <location>
        <begin position="6"/>
        <end position="24"/>
    </location>
</feature>
<feature type="transmembrane region" description="Helical" evidence="2">
    <location>
        <begin position="191"/>
        <end position="209"/>
    </location>
</feature>
<dbReference type="AlphaFoldDB" id="A0A2I1M313"/>
<evidence type="ECO:0000313" key="5">
    <source>
        <dbReference type="Proteomes" id="UP000242263"/>
    </source>
</evidence>
<accession>A0A2I1M313</accession>
<feature type="transmembrane region" description="Helical" evidence="2">
    <location>
        <begin position="253"/>
        <end position="272"/>
    </location>
</feature>
<dbReference type="Proteomes" id="UP000242263">
    <property type="component" value="Unassembled WGS sequence"/>
</dbReference>
<proteinExistence type="predicted"/>
<keyword evidence="2" id="KW-0812">Transmembrane</keyword>
<dbReference type="EMBL" id="PKGU01000005">
    <property type="protein sequence ID" value="PKZ14525.1"/>
    <property type="molecule type" value="Genomic_DNA"/>
</dbReference>
<keyword evidence="2" id="KW-0472">Membrane</keyword>
<feature type="transmembrane region" description="Helical" evidence="2">
    <location>
        <begin position="137"/>
        <end position="158"/>
    </location>
</feature>